<proteinExistence type="predicted"/>
<dbReference type="InterPro" id="IPR050509">
    <property type="entry name" value="CoA-transferase_III"/>
</dbReference>
<dbReference type="InterPro" id="IPR044855">
    <property type="entry name" value="CoA-Trfase_III_dom3_sf"/>
</dbReference>
<organism evidence="1 2">
    <name type="scientific">Salimicrobium jeotgali</name>
    <dbReference type="NCBI Taxonomy" id="1230341"/>
    <lineage>
        <taxon>Bacteria</taxon>
        <taxon>Bacillati</taxon>
        <taxon>Bacillota</taxon>
        <taxon>Bacilli</taxon>
        <taxon>Bacillales</taxon>
        <taxon>Bacillaceae</taxon>
        <taxon>Salimicrobium</taxon>
    </lineage>
</organism>
<dbReference type="EMBL" id="AMPQ01000003">
    <property type="protein sequence ID" value="EKE32391.1"/>
    <property type="molecule type" value="Genomic_DNA"/>
</dbReference>
<dbReference type="PANTHER" id="PTHR48228:SF5">
    <property type="entry name" value="ALPHA-METHYLACYL-COA RACEMASE"/>
    <property type="match status" value="1"/>
</dbReference>
<dbReference type="eggNOG" id="COG1804">
    <property type="taxonomic scope" value="Bacteria"/>
</dbReference>
<protein>
    <recommendedName>
        <fullName evidence="3">Alpha-methylacyl-CoA racemase</fullName>
    </recommendedName>
</protein>
<dbReference type="RefSeq" id="WP_008588163.1">
    <property type="nucleotide sequence ID" value="NZ_AMPQ01000003.1"/>
</dbReference>
<keyword evidence="2" id="KW-1185">Reference proteome</keyword>
<reference evidence="1 2" key="1">
    <citation type="journal article" date="2012" name="J. Bacteriol.">
        <title>Draft Genome Sequence of Salimicrobium sp. Strain MJ3, Isolated from Myulchi-Jeot, Korean Fermented Seafood.</title>
        <authorList>
            <person name="Lee S.H."/>
            <person name="Jung J.Y."/>
            <person name="Jeon C.O."/>
        </authorList>
    </citation>
    <scope>NUCLEOTIDE SEQUENCE [LARGE SCALE GENOMIC DNA]</scope>
    <source>
        <strain evidence="1 2">MJ3</strain>
    </source>
</reference>
<accession>K2FN81</accession>
<dbReference type="GO" id="GO:0003824">
    <property type="term" value="F:catalytic activity"/>
    <property type="evidence" value="ECO:0007669"/>
    <property type="project" value="InterPro"/>
</dbReference>
<dbReference type="PANTHER" id="PTHR48228">
    <property type="entry name" value="SUCCINYL-COA--D-CITRAMALATE COA-TRANSFERASE"/>
    <property type="match status" value="1"/>
</dbReference>
<dbReference type="InterPro" id="IPR023606">
    <property type="entry name" value="CoA-Trfase_III_dom_1_sf"/>
</dbReference>
<evidence type="ECO:0008006" key="3">
    <source>
        <dbReference type="Google" id="ProtNLM"/>
    </source>
</evidence>
<dbReference type="Proteomes" id="UP000011746">
    <property type="component" value="Unassembled WGS sequence"/>
</dbReference>
<evidence type="ECO:0000313" key="1">
    <source>
        <dbReference type="EMBL" id="EKE32391.1"/>
    </source>
</evidence>
<sequence length="406" mass="45298">MGKIFLRTTISAVTSNTVRLTKGETKMSLPLESMRVLDLTRLLPGPYCTLMLADFGAEVIKVEDPYNGDYARGYEPNLDQDSAFFHSLNRNKKSICLDLKTEEGKEYFLELVKRADVVVESYRPGVMERLGLDYEQLKKVNDRLIYCAITGYGQTGPYRNQPGHDVNYISYAGLLNLTGEKEGKPIIPSAQIADIGGGALPAAVGILLALLEREKSGTGQFVDISMLDGVVSWMQLLLPAFFKEEEEPKRGEQMLNGGLACYEVYQAKDGKWLSVGALEPKFWKNFCEAIGREDLISHINSPPEVQEKMKSQISGIVLTKTSSEWMEVFREVEACVTPLLTFEEMIKDPQITAREMIRTFEHDTLGSIRQIGIPVKLSGTPGIIHSRAPKLGEHTDEILKKIGVKK</sequence>
<dbReference type="InterPro" id="IPR003673">
    <property type="entry name" value="CoA-Trfase_fam_III"/>
</dbReference>
<evidence type="ECO:0000313" key="2">
    <source>
        <dbReference type="Proteomes" id="UP000011746"/>
    </source>
</evidence>
<dbReference type="SUPFAM" id="SSF89796">
    <property type="entry name" value="CoA-transferase family III (CaiB/BaiF)"/>
    <property type="match status" value="1"/>
</dbReference>
<gene>
    <name evidence="1" type="ORF">MJ3_03112</name>
</gene>
<dbReference type="Gene3D" id="3.30.1540.10">
    <property type="entry name" value="formyl-coa transferase, domain 3"/>
    <property type="match status" value="1"/>
</dbReference>
<dbReference type="STRING" id="1230341.AAV35_010810"/>
<dbReference type="PATRIC" id="fig|1230341.3.peg.648"/>
<comment type="caution">
    <text evidence="1">The sequence shown here is derived from an EMBL/GenBank/DDBJ whole genome shotgun (WGS) entry which is preliminary data.</text>
</comment>
<name>K2FN81_9BACI</name>
<dbReference type="Gene3D" id="3.40.50.10540">
    <property type="entry name" value="Crotonobetainyl-coa:carnitine coa-transferase, domain 1"/>
    <property type="match status" value="1"/>
</dbReference>
<dbReference type="Pfam" id="PF02515">
    <property type="entry name" value="CoA_transf_3"/>
    <property type="match status" value="1"/>
</dbReference>
<dbReference type="AlphaFoldDB" id="K2FN81"/>